<keyword evidence="13" id="KW-1185">Reference proteome</keyword>
<comment type="caution">
    <text evidence="12">The sequence shown here is derived from an EMBL/GenBank/DDBJ whole genome shotgun (WGS) entry which is preliminary data.</text>
</comment>
<dbReference type="InterPro" id="IPR021665">
    <property type="entry name" value="Mediator_Med16_N"/>
</dbReference>
<accession>A0A4U0XEC5</accession>
<evidence type="ECO:0000256" key="5">
    <source>
        <dbReference type="ARBA" id="ARBA00023159"/>
    </source>
</evidence>
<evidence type="ECO:0000256" key="9">
    <source>
        <dbReference type="RuleBase" id="RU364149"/>
    </source>
</evidence>
<evidence type="ECO:0000313" key="13">
    <source>
        <dbReference type="Proteomes" id="UP000308768"/>
    </source>
</evidence>
<evidence type="ECO:0000256" key="8">
    <source>
        <dbReference type="ARBA" id="ARBA00032015"/>
    </source>
</evidence>
<proteinExistence type="inferred from homology"/>
<evidence type="ECO:0000256" key="7">
    <source>
        <dbReference type="ARBA" id="ARBA00023242"/>
    </source>
</evidence>
<name>A0A4U0XEC5_9PEZI</name>
<protein>
    <recommendedName>
        <fullName evidence="3 9">Mediator of RNA polymerase II transcription subunit 16</fullName>
    </recommendedName>
    <alternativeName>
        <fullName evidence="8 9">Mediator complex subunit 16</fullName>
    </alternativeName>
</protein>
<evidence type="ECO:0000256" key="6">
    <source>
        <dbReference type="ARBA" id="ARBA00023163"/>
    </source>
</evidence>
<evidence type="ECO:0000256" key="2">
    <source>
        <dbReference type="ARBA" id="ARBA00006543"/>
    </source>
</evidence>
<dbReference type="OrthoDB" id="4139168at2759"/>
<comment type="subcellular location">
    <subcellularLocation>
        <location evidence="1 9">Nucleus</location>
    </subcellularLocation>
</comment>
<reference evidence="12 13" key="1">
    <citation type="submission" date="2017-03" db="EMBL/GenBank/DDBJ databases">
        <title>Genomes of endolithic fungi from Antarctica.</title>
        <authorList>
            <person name="Coleine C."/>
            <person name="Masonjones S."/>
            <person name="Stajich J.E."/>
        </authorList>
    </citation>
    <scope>NUCLEOTIDE SEQUENCE [LARGE SCALE GENOMIC DNA]</scope>
    <source>
        <strain evidence="12 13">CCFEE 5187</strain>
    </source>
</reference>
<dbReference type="STRING" id="331657.A0A4U0XEC5"/>
<evidence type="ECO:0000256" key="3">
    <source>
        <dbReference type="ARBA" id="ARBA00019614"/>
    </source>
</evidence>
<feature type="domain" description="Mediator complex subunit Med16 N-terminal" evidence="11">
    <location>
        <begin position="138"/>
        <end position="245"/>
    </location>
</feature>
<sequence length="740" mass="82722">MDDDQEIEALFADDGSVSLAFTPVPKSTVERFDELHISGCRQKITWSRTGCVAYITSNGHNVGLRPLVKTLSDGQLVLGEESLLLSTSELETFQSRLVHLEWNTVGSDLAVVDEDGRIDIHNACFTLGNMTSVRKGLQDPDDAKGTIVGFHWLPASPNQPKCAYLSDAIRREDNWMMGITGLDRPGPFNPVEGNPALVCATSTGLLRLLYRRSGQSYLEVTVELEGLGSSADFFTHASFAPDNDRTLAQAKDLGEPSFNENSVLQEARHYYRRLVEFRYRDTMDVITADYNDSRVTNMSQAGFIFLANKPIDPGPALAALALQHATSCYYQQDNDDVLAALPPYLPLILRFKFLHALYNFSRISVDYVSVENQKQAPRILSNTIMVRVMSAQNTLGFTNDRKHQDPSGKIAWMILNLRSVVLNLRFAVPPREPSPPDTVRSLLRVVKWTLDLMCYVFRVVLDLWQHQRHADDKLLWRKRVSEWNTPGLAIIFSSIPRCLFRFILPYLITLFKQSHEAQSPSCPFIKTVKQRQIWKNLLAQFDSMPFQLAHFQTLLNEVDTAVRSAYAAAGILAEPQRHAVEKAMLIDGTIPTVLAPAVQRLLQPDVFLDALVQDPSFSALDILFYDTAWLGLHDEPSHTKKRAFDVLKKTPLPEGTLVRKSDTGGAAEDPKLDRGESENVHLWEPLGAGEMGGAEGKVVWLAREDVGTTDQVQSGWRERVYAVAIRGPDGSDWTGGLVTV</sequence>
<feature type="compositionally biased region" description="Basic and acidic residues" evidence="10">
    <location>
        <begin position="657"/>
        <end position="678"/>
    </location>
</feature>
<keyword evidence="7 9" id="KW-0539">Nucleus</keyword>
<keyword evidence="6 9" id="KW-0804">Transcription</keyword>
<dbReference type="PANTHER" id="PTHR13224:SF6">
    <property type="entry name" value="MEDIATOR OF RNA POLYMERASE II TRANSCRIPTION SUBUNIT 16"/>
    <property type="match status" value="1"/>
</dbReference>
<dbReference type="PANTHER" id="PTHR13224">
    <property type="entry name" value="THYROID HORMONE RECEPTOR-ASSOCIATED PROTEIN-RELATED"/>
    <property type="match status" value="1"/>
</dbReference>
<dbReference type="GO" id="GO:0045893">
    <property type="term" value="P:positive regulation of DNA-templated transcription"/>
    <property type="evidence" value="ECO:0007669"/>
    <property type="project" value="TreeGrafter"/>
</dbReference>
<dbReference type="Proteomes" id="UP000308768">
    <property type="component" value="Unassembled WGS sequence"/>
</dbReference>
<comment type="function">
    <text evidence="9">Component of the Mediator complex, a coactivator involved in the regulated transcription of nearly all RNA polymerase II-dependent genes. Mediator functions as a bridge to convey information from gene-specific regulatory proteins to the basal RNA polymerase II transcription machinery. Mediator is recruited to promoters by direct interactions with regulatory proteins and serves as a scaffold for the assembly of a functional preinitiation complex with RNA polymerase II and the general transcription factors.</text>
</comment>
<dbReference type="GO" id="GO:0016592">
    <property type="term" value="C:mediator complex"/>
    <property type="evidence" value="ECO:0007669"/>
    <property type="project" value="InterPro"/>
</dbReference>
<evidence type="ECO:0000256" key="4">
    <source>
        <dbReference type="ARBA" id="ARBA00023015"/>
    </source>
</evidence>
<comment type="similarity">
    <text evidence="2 9">Belongs to the Mediator complex subunit 16 family.</text>
</comment>
<organism evidence="12 13">
    <name type="scientific">Cryomyces minteri</name>
    <dbReference type="NCBI Taxonomy" id="331657"/>
    <lineage>
        <taxon>Eukaryota</taxon>
        <taxon>Fungi</taxon>
        <taxon>Dikarya</taxon>
        <taxon>Ascomycota</taxon>
        <taxon>Pezizomycotina</taxon>
        <taxon>Dothideomycetes</taxon>
        <taxon>Dothideomycetes incertae sedis</taxon>
        <taxon>Cryomyces</taxon>
    </lineage>
</organism>
<evidence type="ECO:0000256" key="1">
    <source>
        <dbReference type="ARBA" id="ARBA00004123"/>
    </source>
</evidence>
<dbReference type="InterPro" id="IPR048338">
    <property type="entry name" value="Mediator_Med16"/>
</dbReference>
<keyword evidence="4 9" id="KW-0805">Transcription regulation</keyword>
<dbReference type="Pfam" id="PF11635">
    <property type="entry name" value="Med16_N"/>
    <property type="match status" value="1"/>
</dbReference>
<evidence type="ECO:0000259" key="11">
    <source>
        <dbReference type="Pfam" id="PF11635"/>
    </source>
</evidence>
<gene>
    <name evidence="9" type="primary">MED16</name>
    <name evidence="12" type="ORF">B0A49_02408</name>
</gene>
<keyword evidence="5 9" id="KW-0010">Activator</keyword>
<feature type="region of interest" description="Disordered" evidence="10">
    <location>
        <begin position="655"/>
        <end position="678"/>
    </location>
</feature>
<evidence type="ECO:0000313" key="12">
    <source>
        <dbReference type="EMBL" id="TKA75210.1"/>
    </source>
</evidence>
<comment type="subunit">
    <text evidence="9">Component of the Mediator complex.</text>
</comment>
<evidence type="ECO:0000256" key="10">
    <source>
        <dbReference type="SAM" id="MobiDB-lite"/>
    </source>
</evidence>
<dbReference type="EMBL" id="NAJN01000306">
    <property type="protein sequence ID" value="TKA75210.1"/>
    <property type="molecule type" value="Genomic_DNA"/>
</dbReference>
<dbReference type="AlphaFoldDB" id="A0A4U0XEC5"/>